<dbReference type="AlphaFoldDB" id="A0A3B7MR46"/>
<evidence type="ECO:0000313" key="2">
    <source>
        <dbReference type="EMBL" id="AXY77014.1"/>
    </source>
</evidence>
<protein>
    <recommendedName>
        <fullName evidence="4">SdiA-regulated family protein</fullName>
    </recommendedName>
</protein>
<accession>A0A3B7MR46</accession>
<dbReference type="PROSITE" id="PS51257">
    <property type="entry name" value="PROKAR_LIPOPROTEIN"/>
    <property type="match status" value="1"/>
</dbReference>
<feature type="signal peptide" evidence="1">
    <location>
        <begin position="1"/>
        <end position="20"/>
    </location>
</feature>
<keyword evidence="1" id="KW-0732">Signal</keyword>
<gene>
    <name evidence="2" type="ORF">D3H65_24840</name>
</gene>
<organism evidence="2 3">
    <name type="scientific">Paraflavitalea soli</name>
    <dbReference type="NCBI Taxonomy" id="2315862"/>
    <lineage>
        <taxon>Bacteria</taxon>
        <taxon>Pseudomonadati</taxon>
        <taxon>Bacteroidota</taxon>
        <taxon>Chitinophagia</taxon>
        <taxon>Chitinophagales</taxon>
        <taxon>Chitinophagaceae</taxon>
        <taxon>Paraflavitalea</taxon>
    </lineage>
</organism>
<sequence>MKVTNFFFLLYILLVTSLSACSRQGKSFVPALPGYHTADKQVIVLDKELLEISGMYYLSDTRIAAINDEEGKVFLINSTTGDYTVSKFGRKRDYEDVVMIGDYYYVLESNGNIHRVPVGTPNTEEEFEFPRDKKIEFETLYYDPNLQKLVLMSKEQRETKKGVITYTFSLDSLQFSDNILYEIRRKEIHAHLKDNNAEFKPSAAAIHPITHKLFIIASVGKAMLQTTLDGKIEGAWQLNPDQFPQPEGITFAPNGDMFISNEGVNGKATILRFFYRPGK</sequence>
<reference evidence="2 3" key="1">
    <citation type="submission" date="2018-09" db="EMBL/GenBank/DDBJ databases">
        <title>Genome sequencing of strain 6GH32-13.</title>
        <authorList>
            <person name="Weon H.-Y."/>
            <person name="Heo J."/>
            <person name="Kwon S.-W."/>
        </authorList>
    </citation>
    <scope>NUCLEOTIDE SEQUENCE [LARGE SCALE GENOMIC DNA]</scope>
    <source>
        <strain evidence="2 3">5GH32-13</strain>
    </source>
</reference>
<dbReference type="SUPFAM" id="SSF75011">
    <property type="entry name" value="3-carboxy-cis,cis-mucoante lactonizing enzyme"/>
    <property type="match status" value="1"/>
</dbReference>
<feature type="chain" id="PRO_5017566457" description="SdiA-regulated family protein" evidence="1">
    <location>
        <begin position="21"/>
        <end position="279"/>
    </location>
</feature>
<keyword evidence="3" id="KW-1185">Reference proteome</keyword>
<dbReference type="RefSeq" id="WP_119052890.1">
    <property type="nucleotide sequence ID" value="NZ_CP032157.1"/>
</dbReference>
<name>A0A3B7MR46_9BACT</name>
<proteinExistence type="predicted"/>
<dbReference type="OrthoDB" id="5292493at2"/>
<evidence type="ECO:0008006" key="4">
    <source>
        <dbReference type="Google" id="ProtNLM"/>
    </source>
</evidence>
<dbReference type="EMBL" id="CP032157">
    <property type="protein sequence ID" value="AXY77014.1"/>
    <property type="molecule type" value="Genomic_DNA"/>
</dbReference>
<dbReference type="Proteomes" id="UP000263900">
    <property type="component" value="Chromosome"/>
</dbReference>
<dbReference type="KEGG" id="pseg:D3H65_24840"/>
<evidence type="ECO:0000256" key="1">
    <source>
        <dbReference type="SAM" id="SignalP"/>
    </source>
</evidence>
<evidence type="ECO:0000313" key="3">
    <source>
        <dbReference type="Proteomes" id="UP000263900"/>
    </source>
</evidence>